<gene>
    <name evidence="3" type="ordered locus">AMIS_31880</name>
</gene>
<name>I0H5X1_ACTM4</name>
<evidence type="ECO:0000313" key="4">
    <source>
        <dbReference type="Proteomes" id="UP000007882"/>
    </source>
</evidence>
<dbReference type="HOGENOM" id="CLU_961825_0_0_11"/>
<dbReference type="KEGG" id="ams:AMIS_31880"/>
<feature type="transmembrane region" description="Helical" evidence="2">
    <location>
        <begin position="240"/>
        <end position="260"/>
    </location>
</feature>
<accession>I0H5X1</accession>
<keyword evidence="2" id="KW-0472">Membrane</keyword>
<evidence type="ECO:0000256" key="2">
    <source>
        <dbReference type="SAM" id="Phobius"/>
    </source>
</evidence>
<dbReference type="RefSeq" id="WP_014443303.1">
    <property type="nucleotide sequence ID" value="NC_017093.1"/>
</dbReference>
<sequence>MRSDTPQPLETKERLIDDGLQAVTVKYRQKLARDLLLVPARLPMEWLTPRQRAFLALRKDAVITATAHAAGVELVHHVIHLCDGLVPALVDDFLAGRDIDGPARAGLRQRAPAIVRDVLLRSCPAWPAYGIEALTPEVRAAIDEALTDQLARSANPDPPIMALPDAGPADQRHHEERVLFLTSSTHDRHRRVQGHLWEEQARHGVNVAITLVSCGAVAVLYLVIVLVARTVDPTMTVKEAMMLAGAALTSGGLGILGASLKEKVTRGRSGTESPPARSGDADQARPEPR</sequence>
<protein>
    <recommendedName>
        <fullName evidence="5">DUF2335 domain-containing protein</fullName>
    </recommendedName>
</protein>
<feature type="compositionally biased region" description="Basic and acidic residues" evidence="1">
    <location>
        <begin position="279"/>
        <end position="289"/>
    </location>
</feature>
<dbReference type="STRING" id="512565.AMIS_31880"/>
<evidence type="ECO:0000256" key="1">
    <source>
        <dbReference type="SAM" id="MobiDB-lite"/>
    </source>
</evidence>
<evidence type="ECO:0008006" key="5">
    <source>
        <dbReference type="Google" id="ProtNLM"/>
    </source>
</evidence>
<keyword evidence="2" id="KW-0812">Transmembrane</keyword>
<feature type="region of interest" description="Disordered" evidence="1">
    <location>
        <begin position="263"/>
        <end position="289"/>
    </location>
</feature>
<organism evidence="3 4">
    <name type="scientific">Actinoplanes missouriensis (strain ATCC 14538 / DSM 43046 / CBS 188.64 / JCM 3121 / NBRC 102363 / NCIMB 12654 / NRRL B-3342 / UNCC 431)</name>
    <dbReference type="NCBI Taxonomy" id="512565"/>
    <lineage>
        <taxon>Bacteria</taxon>
        <taxon>Bacillati</taxon>
        <taxon>Actinomycetota</taxon>
        <taxon>Actinomycetes</taxon>
        <taxon>Micromonosporales</taxon>
        <taxon>Micromonosporaceae</taxon>
        <taxon>Actinoplanes</taxon>
    </lineage>
</organism>
<proteinExistence type="predicted"/>
<evidence type="ECO:0000313" key="3">
    <source>
        <dbReference type="EMBL" id="BAL88408.1"/>
    </source>
</evidence>
<keyword evidence="4" id="KW-1185">Reference proteome</keyword>
<dbReference type="Proteomes" id="UP000007882">
    <property type="component" value="Chromosome"/>
</dbReference>
<feature type="transmembrane region" description="Helical" evidence="2">
    <location>
        <begin position="205"/>
        <end position="228"/>
    </location>
</feature>
<dbReference type="EMBL" id="AP012319">
    <property type="protein sequence ID" value="BAL88408.1"/>
    <property type="molecule type" value="Genomic_DNA"/>
</dbReference>
<keyword evidence="2" id="KW-1133">Transmembrane helix</keyword>
<dbReference type="PATRIC" id="fig|512565.3.peg.3182"/>
<dbReference type="AlphaFoldDB" id="I0H5X1"/>
<reference evidence="3 4" key="1">
    <citation type="submission" date="2012-02" db="EMBL/GenBank/DDBJ databases">
        <title>Complete genome sequence of Actinoplanes missouriensis 431 (= NBRC 102363).</title>
        <authorList>
            <person name="Ohnishi Y."/>
            <person name="Ishikawa J."/>
            <person name="Sekine M."/>
            <person name="Hosoyama A."/>
            <person name="Harada T."/>
            <person name="Narita H."/>
            <person name="Hata T."/>
            <person name="Konno Y."/>
            <person name="Tutikane K."/>
            <person name="Fujita N."/>
            <person name="Horinouchi S."/>
            <person name="Hayakawa M."/>
        </authorList>
    </citation>
    <scope>NUCLEOTIDE SEQUENCE [LARGE SCALE GENOMIC DNA]</scope>
    <source>
        <strain evidence="4">ATCC 14538 / DSM 43046 / CBS 188.64 / JCM 3121 / NBRC 102363 / NCIMB 12654 / NRRL B-3342 / UNCC 431</strain>
    </source>
</reference>